<dbReference type="Proteomes" id="UP000295781">
    <property type="component" value="Chromosome"/>
</dbReference>
<proteinExistence type="predicted"/>
<evidence type="ECO:0000313" key="5">
    <source>
        <dbReference type="EMBL" id="AYM53036.1"/>
    </source>
</evidence>
<dbReference type="EMBL" id="CP012670">
    <property type="protein sequence ID" value="AUX21423.1"/>
    <property type="molecule type" value="Genomic_DNA"/>
</dbReference>
<dbReference type="EMBL" id="MH908892">
    <property type="protein sequence ID" value="AYM53036.1"/>
    <property type="molecule type" value="Genomic_DNA"/>
</dbReference>
<evidence type="ECO:0000256" key="1">
    <source>
        <dbReference type="ARBA" id="ARBA00022801"/>
    </source>
</evidence>
<dbReference type="GO" id="GO:0016811">
    <property type="term" value="F:hydrolase activity, acting on carbon-nitrogen (but not peptide) bonds, in linear amides"/>
    <property type="evidence" value="ECO:0007669"/>
    <property type="project" value="UniProtKB-ARBA"/>
</dbReference>
<evidence type="ECO:0000256" key="2">
    <source>
        <dbReference type="SAM" id="SignalP"/>
    </source>
</evidence>
<gene>
    <name evidence="4" type="ORF">SOCEGT47_019070</name>
</gene>
<dbReference type="Pfam" id="PF00795">
    <property type="entry name" value="CN_hydrolase"/>
    <property type="match status" value="1"/>
</dbReference>
<dbReference type="PANTHER" id="PTHR43674:SF16">
    <property type="entry name" value="CARBON-NITROGEN FAMILY, PUTATIVE (AFU_ORTHOLOGUE AFUA_5G02350)-RELATED"/>
    <property type="match status" value="1"/>
</dbReference>
<name>A0A3Q8IC19_SORCE</name>
<dbReference type="PANTHER" id="PTHR43674">
    <property type="entry name" value="NITRILASE C965.09-RELATED"/>
    <property type="match status" value="1"/>
</dbReference>
<organism evidence="5">
    <name type="scientific">Sorangium cellulosum</name>
    <name type="common">Polyangium cellulosum</name>
    <dbReference type="NCBI Taxonomy" id="56"/>
    <lineage>
        <taxon>Bacteria</taxon>
        <taxon>Pseudomonadati</taxon>
        <taxon>Myxococcota</taxon>
        <taxon>Polyangia</taxon>
        <taxon>Polyangiales</taxon>
        <taxon>Polyangiaceae</taxon>
        <taxon>Sorangium</taxon>
    </lineage>
</organism>
<dbReference type="CDD" id="cd07197">
    <property type="entry name" value="nitrilase"/>
    <property type="match status" value="1"/>
</dbReference>
<dbReference type="InterPro" id="IPR003010">
    <property type="entry name" value="C-N_Hydrolase"/>
</dbReference>
<keyword evidence="2" id="KW-0732">Signal</keyword>
<dbReference type="SUPFAM" id="SSF56317">
    <property type="entry name" value="Carbon-nitrogen hydrolase"/>
    <property type="match status" value="2"/>
</dbReference>
<reference evidence="4 6" key="1">
    <citation type="submission" date="2015-09" db="EMBL/GenBank/DDBJ databases">
        <title>Sorangium comparison.</title>
        <authorList>
            <person name="Zaburannyi N."/>
            <person name="Bunk B."/>
            <person name="Overmann J."/>
            <person name="Mueller R."/>
        </authorList>
    </citation>
    <scope>NUCLEOTIDE SEQUENCE [LARGE SCALE GENOMIC DNA]</scope>
    <source>
        <strain evidence="4 6">So ceGT47</strain>
    </source>
</reference>
<feature type="signal peptide" evidence="2">
    <location>
        <begin position="1"/>
        <end position="26"/>
    </location>
</feature>
<reference evidence="5" key="2">
    <citation type="journal article" date="2018" name="J. Ind. Microbiol. Biotechnol.">
        <title>Genome mining reveals uncommon alkylpyrones as type III PKS products from myxobacteria.</title>
        <authorList>
            <person name="Hug J.J."/>
            <person name="Panter F."/>
            <person name="Krug D."/>
            <person name="Muller R."/>
        </authorList>
    </citation>
    <scope>NUCLEOTIDE SEQUENCE</scope>
    <source>
        <strain evidence="5">So ceGT47</strain>
    </source>
</reference>
<evidence type="ECO:0000313" key="6">
    <source>
        <dbReference type="Proteomes" id="UP000295781"/>
    </source>
</evidence>
<feature type="domain" description="CN hydrolase" evidence="3">
    <location>
        <begin position="29"/>
        <end position="276"/>
    </location>
</feature>
<protein>
    <recommendedName>
        <fullName evidence="3">CN hydrolase domain-containing protein</fullName>
    </recommendedName>
</protein>
<feature type="chain" id="PRO_5036090221" description="CN hydrolase domain-containing protein" evidence="2">
    <location>
        <begin position="27"/>
        <end position="581"/>
    </location>
</feature>
<dbReference type="Gene3D" id="3.60.110.10">
    <property type="entry name" value="Carbon-nitrogen hydrolase"/>
    <property type="match status" value="2"/>
</dbReference>
<feature type="domain" description="CN hydrolase" evidence="3">
    <location>
        <begin position="325"/>
        <end position="573"/>
    </location>
</feature>
<accession>A0A3Q8IC19</accession>
<dbReference type="InterPro" id="IPR036526">
    <property type="entry name" value="C-N_Hydrolase_sf"/>
</dbReference>
<dbReference type="InterPro" id="IPR050345">
    <property type="entry name" value="Aliph_Amidase/BUP"/>
</dbReference>
<keyword evidence="1" id="KW-0378">Hydrolase</keyword>
<dbReference type="RefSeq" id="WP_165373122.1">
    <property type="nucleotide sequence ID" value="NZ_CP012670.1"/>
</dbReference>
<dbReference type="AlphaFoldDB" id="A0A3Q8IC19"/>
<sequence length="581" mass="62262">MNGISIKFSACGIASSALLLAVNAAAASAKVALIHSNPGLGEVTANVAALDALVEEAFQNGADIVVTPELATTGFSITREEAVDSLGFTSPYPELDNVRDLAMAYHGYVAVGIAEVTPSEGVYNTMVLFGPDGLIETQQKRGLSGWHDAGDIPFDVITTPYGDLGMLICSDSYLPDWTRIIALEGADIVLVPANWWGRDGQEEIWQTRARENGLWFLAANRWGTEVDERFGAPFTYYMNDAPSAAISPDGDIQLIYRTEDDPLSPGDTILYQTVVVPDERIGNASNPAYSLSHREPSAYGAIANPYYRRDLGYEPAPGLPTAGPVRVASMAYEPALFPAHNITTINQLWSTRSQDADVLVLPGLGVSVLPVSSSSSGWHSAFPWSALQGFVEQNGLSLLVTTAIEYEHQATLRESLVLVRPGMPPSLHAQIHDTPFLANGSGAEPVLLDLPNARVGVLTGQDALFPETGTHLAKAGADLVLITSTSGSRAPNDPLSSIGYHWDVDALRRMWKTRTNEVVHLAASDWTGNGILVANGGGYISNMEDVGAGGRLKIMSLDTSTVRQKFLNSYYPFDLAALLDD</sequence>
<evidence type="ECO:0000259" key="3">
    <source>
        <dbReference type="PROSITE" id="PS50263"/>
    </source>
</evidence>
<dbReference type="PROSITE" id="PS50263">
    <property type="entry name" value="CN_HYDROLASE"/>
    <property type="match status" value="2"/>
</dbReference>
<evidence type="ECO:0000313" key="4">
    <source>
        <dbReference type="EMBL" id="AUX21423.1"/>
    </source>
</evidence>